<dbReference type="InterPro" id="IPR002577">
    <property type="entry name" value="HTH_HxlR"/>
</dbReference>
<feature type="domain" description="HTH hxlR-type" evidence="4">
    <location>
        <begin position="1"/>
        <end position="84"/>
    </location>
</feature>
<evidence type="ECO:0000256" key="3">
    <source>
        <dbReference type="ARBA" id="ARBA00023163"/>
    </source>
</evidence>
<dbReference type="SUPFAM" id="SSF46785">
    <property type="entry name" value="Winged helix' DNA-binding domain"/>
    <property type="match status" value="1"/>
</dbReference>
<dbReference type="PANTHER" id="PTHR33204:SF29">
    <property type="entry name" value="TRANSCRIPTIONAL REGULATOR"/>
    <property type="match status" value="1"/>
</dbReference>
<keyword evidence="2" id="KW-0238">DNA-binding</keyword>
<evidence type="ECO:0000256" key="1">
    <source>
        <dbReference type="ARBA" id="ARBA00023015"/>
    </source>
</evidence>
<evidence type="ECO:0000256" key="2">
    <source>
        <dbReference type="ARBA" id="ARBA00023125"/>
    </source>
</evidence>
<keyword evidence="6" id="KW-1185">Reference proteome</keyword>
<dbReference type="Proteomes" id="UP001246690">
    <property type="component" value="Chromosome"/>
</dbReference>
<dbReference type="PANTHER" id="PTHR33204">
    <property type="entry name" value="TRANSCRIPTIONAL REGULATOR, MARR FAMILY"/>
    <property type="match status" value="1"/>
</dbReference>
<evidence type="ECO:0000313" key="5">
    <source>
        <dbReference type="EMBL" id="WMY76716.1"/>
    </source>
</evidence>
<accession>A0ABY9SJX2</accession>
<proteinExistence type="predicted"/>
<evidence type="ECO:0000259" key="4">
    <source>
        <dbReference type="PROSITE" id="PS51118"/>
    </source>
</evidence>
<keyword evidence="3" id="KW-0804">Transcription</keyword>
<dbReference type="InterPro" id="IPR036390">
    <property type="entry name" value="WH_DNA-bd_sf"/>
</dbReference>
<evidence type="ECO:0000313" key="6">
    <source>
        <dbReference type="Proteomes" id="UP001246690"/>
    </source>
</evidence>
<organism evidence="5 6">
    <name type="scientific">Buttiauxella selenatireducens</name>
    <dbReference type="NCBI Taxonomy" id="3073902"/>
    <lineage>
        <taxon>Bacteria</taxon>
        <taxon>Pseudomonadati</taxon>
        <taxon>Pseudomonadota</taxon>
        <taxon>Gammaproteobacteria</taxon>
        <taxon>Enterobacterales</taxon>
        <taxon>Enterobacteriaceae</taxon>
        <taxon>Buttiauxella</taxon>
    </lineage>
</organism>
<dbReference type="RefSeq" id="WP_309879143.1">
    <property type="nucleotide sequence ID" value="NZ_CP133838.1"/>
</dbReference>
<sequence length="85" mass="10120">MLYRLIIIDQPVRFSDLQRAVHPITQKELTRQLRQFESRMLVTREVFAEVPPRVEYQITELGKSLRPTLDSLAQWMRENGEHLEA</sequence>
<dbReference type="Pfam" id="PF01638">
    <property type="entry name" value="HxlR"/>
    <property type="match status" value="1"/>
</dbReference>
<keyword evidence="1" id="KW-0805">Transcription regulation</keyword>
<gene>
    <name evidence="5" type="ORF">RHD99_11395</name>
</gene>
<dbReference type="Gene3D" id="1.10.10.10">
    <property type="entry name" value="Winged helix-like DNA-binding domain superfamily/Winged helix DNA-binding domain"/>
    <property type="match status" value="1"/>
</dbReference>
<name>A0ABY9SJX2_9ENTR</name>
<dbReference type="EMBL" id="CP133838">
    <property type="protein sequence ID" value="WMY76716.1"/>
    <property type="molecule type" value="Genomic_DNA"/>
</dbReference>
<protein>
    <submittedName>
        <fullName evidence="5">Helix-turn-helix domain-containing protein</fullName>
    </submittedName>
</protein>
<dbReference type="InterPro" id="IPR036388">
    <property type="entry name" value="WH-like_DNA-bd_sf"/>
</dbReference>
<dbReference type="PROSITE" id="PS51118">
    <property type="entry name" value="HTH_HXLR"/>
    <property type="match status" value="1"/>
</dbReference>
<reference evidence="5 6" key="1">
    <citation type="submission" date="2023-09" db="EMBL/GenBank/DDBJ databases">
        <title>Buttiauxella selenatireducens sp. nov., isolated from the rhizosphere of Cardamine hupingshanesis.</title>
        <authorList>
            <person name="Zhang S."/>
            <person name="Xu Z."/>
            <person name="Wang H."/>
            <person name="Guo Y."/>
        </authorList>
    </citation>
    <scope>NUCLEOTIDE SEQUENCE [LARGE SCALE GENOMIC DNA]</scope>
    <source>
        <strain evidence="5 6">R73</strain>
    </source>
</reference>